<evidence type="ECO:0000313" key="3">
    <source>
        <dbReference type="Proteomes" id="UP000403352"/>
    </source>
</evidence>
<organism evidence="2 3">
    <name type="scientific">Listeria monocytogenes</name>
    <dbReference type="NCBI Taxonomy" id="1639"/>
    <lineage>
        <taxon>Bacteria</taxon>
        <taxon>Bacillati</taxon>
        <taxon>Bacillota</taxon>
        <taxon>Bacilli</taxon>
        <taxon>Bacillales</taxon>
        <taxon>Listeriaceae</taxon>
        <taxon>Listeria</taxon>
    </lineage>
</organism>
<dbReference type="AlphaFoldDB" id="A0A823DIZ4"/>
<dbReference type="EMBL" id="AAALRN010000004">
    <property type="protein sequence ID" value="EAD1185500.1"/>
    <property type="molecule type" value="Genomic_DNA"/>
</dbReference>
<sequence>MEITKITKSKARQREIISYIANNDVELDDLLDLQKELNQLMNENTIEKQKTYWTKTFDRIVKKKKWAEITIREFADLRNAGLTCYAIAEHFKVSKAVVFNYTQRNKKEYYQIFDMNEYQKNKGVYRKFIK</sequence>
<feature type="coiled-coil region" evidence="1">
    <location>
        <begin position="23"/>
        <end position="50"/>
    </location>
</feature>
<accession>A0A823DIZ4</accession>
<dbReference type="Proteomes" id="UP000403352">
    <property type="component" value="Unassembled WGS sequence"/>
</dbReference>
<proteinExistence type="predicted"/>
<reference evidence="2 3" key="1">
    <citation type="submission" date="2018-06" db="EMBL/GenBank/DDBJ databases">
        <authorList>
            <consortium name="GenomeTrakr: Next Generation Sequencing Network for Food Pathogen Tracability"/>
        </authorList>
    </citation>
    <scope>NUCLEOTIDE SEQUENCE [LARGE SCALE GENOMIC DNA]</scope>
    <source>
        <strain evidence="2 3">FDA00008584</strain>
    </source>
</reference>
<protein>
    <submittedName>
        <fullName evidence="2">DUF2481 domain-containing protein</fullName>
    </submittedName>
</protein>
<comment type="caution">
    <text evidence="2">The sequence shown here is derived from an EMBL/GenBank/DDBJ whole genome shotgun (WGS) entry which is preliminary data.</text>
</comment>
<evidence type="ECO:0000313" key="2">
    <source>
        <dbReference type="EMBL" id="EAD1185500.1"/>
    </source>
</evidence>
<keyword evidence="1" id="KW-0175">Coiled coil</keyword>
<evidence type="ECO:0000256" key="1">
    <source>
        <dbReference type="SAM" id="Coils"/>
    </source>
</evidence>
<gene>
    <name evidence="2" type="ORF">QD52_10490</name>
</gene>
<dbReference type="Pfam" id="PF10654">
    <property type="entry name" value="DUF2481"/>
    <property type="match status" value="1"/>
</dbReference>
<dbReference type="InterPro" id="IPR018916">
    <property type="entry name" value="DUF2481"/>
</dbReference>
<name>A0A823DIZ4_LISMN</name>